<sequence length="391" mass="42947">MSIPSIIPDDRLTELSHAEIARYSRHLLLAEVGLEGQQRLKSARVLLIGTGGLGAPVALYLAAAGVGTIGIVDFDFVEVSNLQRQIIHSTKDIDRPKVASAKDKIRAINPDIEVVTYNTQLSSKNALDIIRDYDLVVDGTDNYPTRYLINDACVLLGKPNVYGSIFQFEGQASVFYAKAGPCYRCLYPTPPPPGLVPSCAEGGVVGVLPGIIGTIQAAEAIKLIVGGSESLVGRLLLFDVWEMKQRELKLEKDANCPVCGEHPTIHALIDYEEFCGLKPNEEEVPIESVTARELKAWLDAKKPLQLIDIREPHERAIVKFPDAKVIPLGQIVRRIDEFDPAVDAVFLCKIGQRSLFAIRALQRAGYTGRVLNLKDGINAWAQDVDTRLPQY</sequence>
<keyword evidence="3" id="KW-1185">Reference proteome</keyword>
<dbReference type="CDD" id="cd00757">
    <property type="entry name" value="ThiF_MoeB_HesA_family"/>
    <property type="match status" value="1"/>
</dbReference>
<dbReference type="EMBL" id="JBIXLL010000009">
    <property type="protein sequence ID" value="MFJ5430565.1"/>
    <property type="molecule type" value="Genomic_DNA"/>
</dbReference>
<comment type="caution">
    <text evidence="2">The sequence shown here is derived from an EMBL/GenBank/DDBJ whole genome shotgun (WGS) entry which is preliminary data.</text>
</comment>
<evidence type="ECO:0000259" key="1">
    <source>
        <dbReference type="PROSITE" id="PS50206"/>
    </source>
</evidence>
<dbReference type="InterPro" id="IPR001763">
    <property type="entry name" value="Rhodanese-like_dom"/>
</dbReference>
<dbReference type="Pfam" id="PF00899">
    <property type="entry name" value="ThiF"/>
    <property type="match status" value="1"/>
</dbReference>
<dbReference type="InterPro" id="IPR045886">
    <property type="entry name" value="ThiF/MoeB/HesA"/>
</dbReference>
<dbReference type="SMART" id="SM00450">
    <property type="entry name" value="RHOD"/>
    <property type="match status" value="1"/>
</dbReference>
<dbReference type="NCBIfam" id="NF004281">
    <property type="entry name" value="PRK05690.1"/>
    <property type="match status" value="1"/>
</dbReference>
<dbReference type="Pfam" id="PF00581">
    <property type="entry name" value="Rhodanese"/>
    <property type="match status" value="1"/>
</dbReference>
<keyword evidence="2" id="KW-0808">Transferase</keyword>
<protein>
    <submittedName>
        <fullName evidence="2">Molybdopterin-synthase adenylyltransferase MoeB</fullName>
    </submittedName>
</protein>
<dbReference type="RefSeq" id="WP_275071744.1">
    <property type="nucleotide sequence ID" value="NZ_CP097896.1"/>
</dbReference>
<dbReference type="InterPro" id="IPR000594">
    <property type="entry name" value="ThiF_NAD_FAD-bd"/>
</dbReference>
<dbReference type="InterPro" id="IPR035985">
    <property type="entry name" value="Ubiquitin-activating_enz"/>
</dbReference>
<feature type="domain" description="Rhodanese" evidence="1">
    <location>
        <begin position="300"/>
        <end position="389"/>
    </location>
</feature>
<reference evidence="2 3" key="1">
    <citation type="submission" date="2024-10" db="EMBL/GenBank/DDBJ databases">
        <authorList>
            <person name="Lu C.-H."/>
        </authorList>
    </citation>
    <scope>NUCLEOTIDE SEQUENCE [LARGE SCALE GENOMIC DNA]</scope>
    <source>
        <strain evidence="2 3">22ZTDG03-2</strain>
    </source>
</reference>
<dbReference type="Gene3D" id="3.40.250.10">
    <property type="entry name" value="Rhodanese-like domain"/>
    <property type="match status" value="1"/>
</dbReference>
<dbReference type="PANTHER" id="PTHR10953">
    <property type="entry name" value="UBIQUITIN-ACTIVATING ENZYME E1"/>
    <property type="match status" value="1"/>
</dbReference>
<gene>
    <name evidence="2" type="primary">moeB</name>
    <name evidence="2" type="ORF">ACIPUP_15555</name>
</gene>
<dbReference type="SUPFAM" id="SSF69572">
    <property type="entry name" value="Activating enzymes of the ubiquitin-like proteins"/>
    <property type="match status" value="1"/>
</dbReference>
<keyword evidence="2" id="KW-0548">Nucleotidyltransferase</keyword>
<proteinExistence type="predicted"/>
<dbReference type="PROSITE" id="PS50206">
    <property type="entry name" value="RHODANESE_3"/>
    <property type="match status" value="1"/>
</dbReference>
<name>A0ABW8GDE6_9GAMM</name>
<dbReference type="GO" id="GO:0016779">
    <property type="term" value="F:nucleotidyltransferase activity"/>
    <property type="evidence" value="ECO:0007669"/>
    <property type="project" value="UniProtKB-KW"/>
</dbReference>
<dbReference type="InterPro" id="IPR036873">
    <property type="entry name" value="Rhodanese-like_dom_sf"/>
</dbReference>
<dbReference type="Proteomes" id="UP001617689">
    <property type="component" value="Unassembled WGS sequence"/>
</dbReference>
<evidence type="ECO:0000313" key="3">
    <source>
        <dbReference type="Proteomes" id="UP001617689"/>
    </source>
</evidence>
<dbReference type="PANTHER" id="PTHR10953:SF102">
    <property type="entry name" value="ADENYLYLTRANSFERASE AND SULFURTRANSFERASE MOCS3"/>
    <property type="match status" value="1"/>
</dbReference>
<accession>A0ABW8GDE6</accession>
<organism evidence="2 3">
    <name type="scientific">Pectobacterium actinidiae</name>
    <dbReference type="NCBI Taxonomy" id="1507808"/>
    <lineage>
        <taxon>Bacteria</taxon>
        <taxon>Pseudomonadati</taxon>
        <taxon>Pseudomonadota</taxon>
        <taxon>Gammaproteobacteria</taxon>
        <taxon>Enterobacterales</taxon>
        <taxon>Pectobacteriaceae</taxon>
        <taxon>Pectobacterium</taxon>
    </lineage>
</organism>
<evidence type="ECO:0000313" key="2">
    <source>
        <dbReference type="EMBL" id="MFJ5430565.1"/>
    </source>
</evidence>
<dbReference type="Gene3D" id="3.40.50.720">
    <property type="entry name" value="NAD(P)-binding Rossmann-like Domain"/>
    <property type="match status" value="1"/>
</dbReference>